<dbReference type="PANTHER" id="PTHR33332">
    <property type="entry name" value="REVERSE TRANSCRIPTASE DOMAIN-CONTAINING PROTEIN"/>
    <property type="match status" value="1"/>
</dbReference>
<dbReference type="GO" id="GO:0071897">
    <property type="term" value="P:DNA biosynthetic process"/>
    <property type="evidence" value="ECO:0007669"/>
    <property type="project" value="UniProtKB-ARBA"/>
</dbReference>
<accession>A0ABD0S418</accession>
<evidence type="ECO:0000313" key="4">
    <source>
        <dbReference type="Proteomes" id="UP001549921"/>
    </source>
</evidence>
<sequence>MHPTQYGFKAQTSTVDALHQATKRVKEAKEQGKHVVWVSLDIQGAFNNAWWPKLLDRLALTNCPRNIYALITHYLNNRRVTLHYADSSVTKVMSRGCVQGSVCGPTFWNVILDDLLEQQLPQGCHLQAYADDVLLVCAASDLTVLERSLNEALESITSWGESVKLNFGPSKTQMIGFSPTARRASVTHRGNQLLFQPSIKLLGVIVDHQLKFINHTEQAITKALGIYKTLCKFIRPTWGIHSDNVATIYRQVIEPIITYAAGIWGDAVRYRKVRRKLISLQRGFAIRVVRGFRTISANAAIALAQFTPLDLKVKAVRTVERARLTSRSPYLPADVRLHRPTPPSQLAHPADRLGITFRTAYTEEDVDRACSTTHTRIYTDGSKLDGGEVGAAFVVLRPDHQPVVRKLKLHDSCTVFQAELLAIERAIIWASDRHLMDIAVLSDSHSALQELENPASTNSIATLVHTHIRNHPGSIEFVWVKAHAGLMGNEAADAAAKSAALLHRTPDFALFPISHVKRRVREDHHTTHNNRYTTSDKGAHTREWLPDLNSIDTLFKHTNHTFSLTQILTGHGFHRYYLHRFKITHTDKCNCNPNAIQTIEHLIKTCPRYASARDRHERLCSYLDLDPYALQALTTKERALESFLEYVKHIVDTLKEYNST</sequence>
<dbReference type="InterPro" id="IPR000477">
    <property type="entry name" value="RT_dom"/>
</dbReference>
<comment type="caution">
    <text evidence="3">The sequence shown here is derived from an EMBL/GenBank/DDBJ whole genome shotgun (WGS) entry which is preliminary data.</text>
</comment>
<dbReference type="InterPro" id="IPR002156">
    <property type="entry name" value="RNaseH_domain"/>
</dbReference>
<dbReference type="GO" id="GO:0042575">
    <property type="term" value="C:DNA polymerase complex"/>
    <property type="evidence" value="ECO:0007669"/>
    <property type="project" value="UniProtKB-ARBA"/>
</dbReference>
<name>A0ABD0S418_LOXSC</name>
<evidence type="ECO:0000259" key="1">
    <source>
        <dbReference type="PROSITE" id="PS50878"/>
    </source>
</evidence>
<dbReference type="CDD" id="cd09276">
    <property type="entry name" value="Rnase_HI_RT_non_LTR"/>
    <property type="match status" value="1"/>
</dbReference>
<feature type="domain" description="RNase H type-1" evidence="2">
    <location>
        <begin position="371"/>
        <end position="501"/>
    </location>
</feature>
<protein>
    <recommendedName>
        <fullName evidence="5">Reverse transcriptase</fullName>
    </recommendedName>
</protein>
<gene>
    <name evidence="3" type="ORF">ABMA28_017292</name>
</gene>
<dbReference type="SUPFAM" id="SSF56672">
    <property type="entry name" value="DNA/RNA polymerases"/>
    <property type="match status" value="1"/>
</dbReference>
<dbReference type="EMBL" id="JBEDNZ010000053">
    <property type="protein sequence ID" value="KAL0803235.1"/>
    <property type="molecule type" value="Genomic_DNA"/>
</dbReference>
<dbReference type="CDD" id="cd01650">
    <property type="entry name" value="RT_nLTR_like"/>
    <property type="match status" value="1"/>
</dbReference>
<dbReference type="PROSITE" id="PS50878">
    <property type="entry name" value="RT_POL"/>
    <property type="match status" value="1"/>
</dbReference>
<dbReference type="SUPFAM" id="SSF53098">
    <property type="entry name" value="Ribonuclease H-like"/>
    <property type="match status" value="1"/>
</dbReference>
<dbReference type="AlphaFoldDB" id="A0ABD0S418"/>
<dbReference type="PROSITE" id="PS50879">
    <property type="entry name" value="RNASE_H_1"/>
    <property type="match status" value="1"/>
</dbReference>
<evidence type="ECO:0000313" key="3">
    <source>
        <dbReference type="EMBL" id="KAL0803235.1"/>
    </source>
</evidence>
<dbReference type="InterPro" id="IPR012337">
    <property type="entry name" value="RNaseH-like_sf"/>
</dbReference>
<evidence type="ECO:0008006" key="5">
    <source>
        <dbReference type="Google" id="ProtNLM"/>
    </source>
</evidence>
<dbReference type="Pfam" id="PF00075">
    <property type="entry name" value="RNase_H"/>
    <property type="match status" value="1"/>
</dbReference>
<dbReference type="Proteomes" id="UP001549921">
    <property type="component" value="Unassembled WGS sequence"/>
</dbReference>
<dbReference type="InterPro" id="IPR043502">
    <property type="entry name" value="DNA/RNA_pol_sf"/>
</dbReference>
<proteinExistence type="predicted"/>
<dbReference type="Gene3D" id="3.30.420.10">
    <property type="entry name" value="Ribonuclease H-like superfamily/Ribonuclease H"/>
    <property type="match status" value="1"/>
</dbReference>
<feature type="domain" description="Reverse transcriptase" evidence="1">
    <location>
        <begin position="1"/>
        <end position="206"/>
    </location>
</feature>
<dbReference type="Pfam" id="PF00078">
    <property type="entry name" value="RVT_1"/>
    <property type="match status" value="1"/>
</dbReference>
<organism evidence="3 4">
    <name type="scientific">Loxostege sticticalis</name>
    <name type="common">Beet webworm moth</name>
    <dbReference type="NCBI Taxonomy" id="481309"/>
    <lineage>
        <taxon>Eukaryota</taxon>
        <taxon>Metazoa</taxon>
        <taxon>Ecdysozoa</taxon>
        <taxon>Arthropoda</taxon>
        <taxon>Hexapoda</taxon>
        <taxon>Insecta</taxon>
        <taxon>Pterygota</taxon>
        <taxon>Neoptera</taxon>
        <taxon>Endopterygota</taxon>
        <taxon>Lepidoptera</taxon>
        <taxon>Glossata</taxon>
        <taxon>Ditrysia</taxon>
        <taxon>Pyraloidea</taxon>
        <taxon>Crambidae</taxon>
        <taxon>Pyraustinae</taxon>
        <taxon>Loxostege</taxon>
    </lineage>
</organism>
<evidence type="ECO:0000259" key="2">
    <source>
        <dbReference type="PROSITE" id="PS50879"/>
    </source>
</evidence>
<reference evidence="3 4" key="1">
    <citation type="submission" date="2024-06" db="EMBL/GenBank/DDBJ databases">
        <title>A chromosome-level genome assembly of beet webworm, Loxostege sticticalis.</title>
        <authorList>
            <person name="Zhang Y."/>
        </authorList>
    </citation>
    <scope>NUCLEOTIDE SEQUENCE [LARGE SCALE GENOMIC DNA]</scope>
    <source>
        <strain evidence="3">AQ028</strain>
        <tissue evidence="3">Male pupae</tissue>
    </source>
</reference>
<dbReference type="InterPro" id="IPR036397">
    <property type="entry name" value="RNaseH_sf"/>
</dbReference>